<name>A0A1W1CDY0_9ZZZZ</name>
<feature type="domain" description="LysM" evidence="7">
    <location>
        <begin position="17"/>
        <end position="61"/>
    </location>
</feature>
<dbReference type="InterPro" id="IPR036779">
    <property type="entry name" value="LysM_dom_sf"/>
</dbReference>
<dbReference type="PANTHER" id="PTHR47053:SF1">
    <property type="entry name" value="MUREIN DD-ENDOPEPTIDASE MEPH-RELATED"/>
    <property type="match status" value="1"/>
</dbReference>
<feature type="domain" description="NlpC/P60" evidence="8">
    <location>
        <begin position="79"/>
        <end position="204"/>
    </location>
</feature>
<accession>A0A1W1CDY0</accession>
<keyword evidence="5" id="KW-0378">Hydrolase</keyword>
<evidence type="ECO:0000259" key="7">
    <source>
        <dbReference type="PROSITE" id="PS51782"/>
    </source>
</evidence>
<sequence length="204" mass="22464">MHSGNSESVSLGISFDGEHRVKKGDTIASIAKKYHVSVSKLKRVNHLNSNKSLKIGQNIQVPGTGIGGKSIFGGSSFPNKSSKLLLAEAKKYLGIKYVWGADGPTKFDCSGFTKYVCSKNGIKIPRKSSMQAKVGKKISRKDLKAGDLIFFDTSKEHNGTINHCGIYLGNNKFIHASSLYKKVTVSTLNKNFYESRFQWGRRVN</sequence>
<gene>
    <name evidence="9" type="ORF">MNB_SV-6-234</name>
</gene>
<dbReference type="Pfam" id="PF00877">
    <property type="entry name" value="NLPC_P60"/>
    <property type="match status" value="1"/>
</dbReference>
<dbReference type="PROSITE" id="PS51935">
    <property type="entry name" value="NLPC_P60"/>
    <property type="match status" value="1"/>
</dbReference>
<dbReference type="InterPro" id="IPR018392">
    <property type="entry name" value="LysM"/>
</dbReference>
<dbReference type="PANTHER" id="PTHR47053">
    <property type="entry name" value="MUREIN DD-ENDOPEPTIDASE MEPH-RELATED"/>
    <property type="match status" value="1"/>
</dbReference>
<evidence type="ECO:0000256" key="1">
    <source>
        <dbReference type="ARBA" id="ARBA00007074"/>
    </source>
</evidence>
<dbReference type="PROSITE" id="PS51782">
    <property type="entry name" value="LYSM"/>
    <property type="match status" value="1"/>
</dbReference>
<dbReference type="InterPro" id="IPR038765">
    <property type="entry name" value="Papain-like_cys_pep_sf"/>
</dbReference>
<dbReference type="SUPFAM" id="SSF54001">
    <property type="entry name" value="Cysteine proteinases"/>
    <property type="match status" value="1"/>
</dbReference>
<evidence type="ECO:0000313" key="9">
    <source>
        <dbReference type="EMBL" id="SFV63915.1"/>
    </source>
</evidence>
<dbReference type="GO" id="GO:0008234">
    <property type="term" value="F:cysteine-type peptidase activity"/>
    <property type="evidence" value="ECO:0007669"/>
    <property type="project" value="UniProtKB-KW"/>
</dbReference>
<protein>
    <submittedName>
        <fullName evidence="9">Invasion associated protein p60</fullName>
    </submittedName>
</protein>
<evidence type="ECO:0000256" key="3">
    <source>
        <dbReference type="ARBA" id="ARBA00022729"/>
    </source>
</evidence>
<comment type="similarity">
    <text evidence="1">Belongs to the peptidase C40 family.</text>
</comment>
<evidence type="ECO:0000256" key="2">
    <source>
        <dbReference type="ARBA" id="ARBA00022670"/>
    </source>
</evidence>
<evidence type="ECO:0000256" key="6">
    <source>
        <dbReference type="ARBA" id="ARBA00022807"/>
    </source>
</evidence>
<dbReference type="InterPro" id="IPR000064">
    <property type="entry name" value="NLP_P60_dom"/>
</dbReference>
<dbReference type="EMBL" id="FPHC01000069">
    <property type="protein sequence ID" value="SFV63915.1"/>
    <property type="molecule type" value="Genomic_DNA"/>
</dbReference>
<dbReference type="Gene3D" id="3.90.1720.10">
    <property type="entry name" value="endopeptidase domain like (from Nostoc punctiforme)"/>
    <property type="match status" value="1"/>
</dbReference>
<dbReference type="Pfam" id="PF01476">
    <property type="entry name" value="LysM"/>
    <property type="match status" value="1"/>
</dbReference>
<dbReference type="GO" id="GO:0006508">
    <property type="term" value="P:proteolysis"/>
    <property type="evidence" value="ECO:0007669"/>
    <property type="project" value="UniProtKB-KW"/>
</dbReference>
<evidence type="ECO:0000259" key="8">
    <source>
        <dbReference type="PROSITE" id="PS51935"/>
    </source>
</evidence>
<keyword evidence="6" id="KW-0788">Thiol protease</keyword>
<organism evidence="9">
    <name type="scientific">hydrothermal vent metagenome</name>
    <dbReference type="NCBI Taxonomy" id="652676"/>
    <lineage>
        <taxon>unclassified sequences</taxon>
        <taxon>metagenomes</taxon>
        <taxon>ecological metagenomes</taxon>
    </lineage>
</organism>
<evidence type="ECO:0000256" key="4">
    <source>
        <dbReference type="ARBA" id="ARBA00022737"/>
    </source>
</evidence>
<dbReference type="CDD" id="cd00118">
    <property type="entry name" value="LysM"/>
    <property type="match status" value="1"/>
</dbReference>
<keyword evidence="3" id="KW-0732">Signal</keyword>
<dbReference type="SMART" id="SM00257">
    <property type="entry name" value="LysM"/>
    <property type="match status" value="1"/>
</dbReference>
<proteinExistence type="inferred from homology"/>
<keyword evidence="2" id="KW-0645">Protease</keyword>
<dbReference type="AlphaFoldDB" id="A0A1W1CDY0"/>
<dbReference type="InterPro" id="IPR051202">
    <property type="entry name" value="Peptidase_C40"/>
</dbReference>
<evidence type="ECO:0000256" key="5">
    <source>
        <dbReference type="ARBA" id="ARBA00022801"/>
    </source>
</evidence>
<reference evidence="9" key="1">
    <citation type="submission" date="2016-10" db="EMBL/GenBank/DDBJ databases">
        <authorList>
            <person name="de Groot N.N."/>
        </authorList>
    </citation>
    <scope>NUCLEOTIDE SEQUENCE</scope>
</reference>
<dbReference type="SUPFAM" id="SSF54106">
    <property type="entry name" value="LysM domain"/>
    <property type="match status" value="1"/>
</dbReference>
<keyword evidence="4" id="KW-0677">Repeat</keyword>
<dbReference type="Gene3D" id="3.10.350.10">
    <property type="entry name" value="LysM domain"/>
    <property type="match status" value="1"/>
</dbReference>